<gene>
    <name evidence="1" type="ORF">SAMN02745746_00528</name>
</gene>
<evidence type="ECO:0000313" key="1">
    <source>
        <dbReference type="EMBL" id="SME98598.1"/>
    </source>
</evidence>
<dbReference type="AlphaFoldDB" id="A0A1Y6B8L4"/>
<dbReference type="PIRSF" id="PIRSF030820">
    <property type="entry name" value="UCP030820"/>
    <property type="match status" value="1"/>
</dbReference>
<dbReference type="EMBL" id="FXAG01000002">
    <property type="protein sequence ID" value="SME98598.1"/>
    <property type="molecule type" value="Genomic_DNA"/>
</dbReference>
<keyword evidence="2" id="KW-1185">Reference proteome</keyword>
<name>A0A1Y6B8L4_9NEIS</name>
<protein>
    <submittedName>
        <fullName evidence="1">Uncharacterized conserved protein, DUF934 family</fullName>
    </submittedName>
</protein>
<dbReference type="Pfam" id="PF06073">
    <property type="entry name" value="DUF934"/>
    <property type="match status" value="1"/>
</dbReference>
<dbReference type="Proteomes" id="UP000192920">
    <property type="component" value="Unassembled WGS sequence"/>
</dbReference>
<dbReference type="InterPro" id="IPR008318">
    <property type="entry name" value="UCP030820"/>
</dbReference>
<reference evidence="2" key="1">
    <citation type="submission" date="2017-04" db="EMBL/GenBank/DDBJ databases">
        <authorList>
            <person name="Varghese N."/>
            <person name="Submissions S."/>
        </authorList>
    </citation>
    <scope>NUCLEOTIDE SEQUENCE [LARGE SCALE GENOMIC DNA]</scope>
    <source>
        <strain evidence="2">DSM 22618</strain>
    </source>
</reference>
<organism evidence="1 2">
    <name type="scientific">Pseudogulbenkiania subflava DSM 22618</name>
    <dbReference type="NCBI Taxonomy" id="1123014"/>
    <lineage>
        <taxon>Bacteria</taxon>
        <taxon>Pseudomonadati</taxon>
        <taxon>Pseudomonadota</taxon>
        <taxon>Betaproteobacteria</taxon>
        <taxon>Neisseriales</taxon>
        <taxon>Chromobacteriaceae</taxon>
        <taxon>Pseudogulbenkiania</taxon>
    </lineage>
</organism>
<dbReference type="RefSeq" id="WP_085274886.1">
    <property type="nucleotide sequence ID" value="NZ_FXAG01000002.1"/>
</dbReference>
<proteinExistence type="predicted"/>
<sequence>MRSIIKDGQVVTDSWAVLRPDENGKLPEVAPERDVIVPFSAWKAEPSAWQNRAGQVAVWLAPDDEPGELAAHLASFPLLAVDFPAFTDGRGYSIGRLLRERYHYRGELRALGDVWQDLVHYLWQVGFNSFEIKEGKALEDALKGFGTFSERYHSTWREPEPLFRRRNINHKSVA</sequence>
<accession>A0A1Y6B8L4</accession>
<dbReference type="STRING" id="1123014.SAMN02745746_00528"/>
<evidence type="ECO:0000313" key="2">
    <source>
        <dbReference type="Proteomes" id="UP000192920"/>
    </source>
</evidence>